<dbReference type="CDD" id="cd03801">
    <property type="entry name" value="GT4_PimA-like"/>
    <property type="match status" value="1"/>
</dbReference>
<keyword evidence="2" id="KW-0808">Transferase</keyword>
<comment type="caution">
    <text evidence="2">The sequence shown here is derived from an EMBL/GenBank/DDBJ whole genome shotgun (WGS) entry which is preliminary data.</text>
</comment>
<proteinExistence type="predicted"/>
<evidence type="ECO:0000313" key="2">
    <source>
        <dbReference type="EMBL" id="RXK53212.1"/>
    </source>
</evidence>
<accession>A0A4Q1C4A4</accession>
<evidence type="ECO:0000259" key="1">
    <source>
        <dbReference type="Pfam" id="PF00534"/>
    </source>
</evidence>
<reference evidence="2 3" key="1">
    <citation type="submission" date="2019-01" db="EMBL/GenBank/DDBJ databases">
        <title>Lacunisphaera sp. strain TWA-58.</title>
        <authorList>
            <person name="Chen W.-M."/>
        </authorList>
    </citation>
    <scope>NUCLEOTIDE SEQUENCE [LARGE SCALE GENOMIC DNA]</scope>
    <source>
        <strain evidence="2 3">TWA-58</strain>
    </source>
</reference>
<sequence>MSFRLRSKFTGLFHDEVVTDSFWIREEGRLSLPSLTGVAKLTIVGEVLPATGEPASRGDLGLWVKLDGSLMAAHPTLPEGPFRLTIPLGSKPPAPGHDLALTLRGVGFGNFLAWLGRLTGLGFLQAWRSQPRNRRLRIQRVEADSEILFDFSNRTAPWNAAFVRRFLRLGLNIAGFFKADLGVGESVRCMARAADAAGLPAAFINLKLNCINPQTDTTFASRLQDDNPHPVNVFHLDAPVSRDIDHYHGPAFRRGRYNIAYWAWELPEFPEAWVHHANYFDEIWTPSRFTTEAIAQKVPLPVLTMPHAIGFTRPQGDFRTKYGLPADKFLFLFLYDLNSYSERKNPAAVIEAFRRSGLAGRGAALVIKVHNVPRNPDDFTRLREAVASLPGTTLITQTLSRTEIYELESACDCFVSLHRAEGFGLAVAECMYLGKPVLSTDWSGTTDFVRAERACPVRASLVTLERNHGPYTKGQVWAEPDVDHAAWWMQQLHGEPALARRLGEAARVAIETELSPAAVGARYRRRLEAVAGW</sequence>
<dbReference type="PANTHER" id="PTHR46656:SF3">
    <property type="entry name" value="PUTATIVE-RELATED"/>
    <property type="match status" value="1"/>
</dbReference>
<gene>
    <name evidence="2" type="ORF">ESB00_16065</name>
</gene>
<dbReference type="Gene3D" id="3.40.50.2000">
    <property type="entry name" value="Glycogen Phosphorylase B"/>
    <property type="match status" value="1"/>
</dbReference>
<dbReference type="RefSeq" id="WP_129048801.1">
    <property type="nucleotide sequence ID" value="NZ_SDHX01000002.1"/>
</dbReference>
<dbReference type="SUPFAM" id="SSF53756">
    <property type="entry name" value="UDP-Glycosyltransferase/glycogen phosphorylase"/>
    <property type="match status" value="1"/>
</dbReference>
<feature type="domain" description="Glycosyl transferase family 1" evidence="1">
    <location>
        <begin position="318"/>
        <end position="453"/>
    </location>
</feature>
<dbReference type="GO" id="GO:0016757">
    <property type="term" value="F:glycosyltransferase activity"/>
    <property type="evidence" value="ECO:0007669"/>
    <property type="project" value="InterPro"/>
</dbReference>
<dbReference type="OrthoDB" id="440232at2"/>
<keyword evidence="3" id="KW-1185">Reference proteome</keyword>
<dbReference type="Pfam" id="PF00534">
    <property type="entry name" value="Glycos_transf_1"/>
    <property type="match status" value="1"/>
</dbReference>
<dbReference type="Proteomes" id="UP000290218">
    <property type="component" value="Unassembled WGS sequence"/>
</dbReference>
<protein>
    <submittedName>
        <fullName evidence="2">Glycosyltransferase</fullName>
    </submittedName>
</protein>
<name>A0A4Q1C4A4_9BACT</name>
<dbReference type="EMBL" id="SDHX01000002">
    <property type="protein sequence ID" value="RXK53212.1"/>
    <property type="molecule type" value="Genomic_DNA"/>
</dbReference>
<organism evidence="2 3">
    <name type="scientific">Oleiharenicola lentus</name>
    <dbReference type="NCBI Taxonomy" id="2508720"/>
    <lineage>
        <taxon>Bacteria</taxon>
        <taxon>Pseudomonadati</taxon>
        <taxon>Verrucomicrobiota</taxon>
        <taxon>Opitutia</taxon>
        <taxon>Opitutales</taxon>
        <taxon>Opitutaceae</taxon>
        <taxon>Oleiharenicola</taxon>
    </lineage>
</organism>
<evidence type="ECO:0000313" key="3">
    <source>
        <dbReference type="Proteomes" id="UP000290218"/>
    </source>
</evidence>
<dbReference type="PANTHER" id="PTHR46656">
    <property type="entry name" value="PUTATIVE-RELATED"/>
    <property type="match status" value="1"/>
</dbReference>
<dbReference type="AlphaFoldDB" id="A0A4Q1C4A4"/>
<dbReference type="InterPro" id="IPR001296">
    <property type="entry name" value="Glyco_trans_1"/>
</dbReference>